<organism evidence="3 4">
    <name type="scientific">Cephaloticoccus primus</name>
    <dbReference type="NCBI Taxonomy" id="1548207"/>
    <lineage>
        <taxon>Bacteria</taxon>
        <taxon>Pseudomonadati</taxon>
        <taxon>Verrucomicrobiota</taxon>
        <taxon>Opitutia</taxon>
        <taxon>Opitutales</taxon>
        <taxon>Opitutaceae</taxon>
        <taxon>Cephaloticoccus</taxon>
    </lineage>
</organism>
<comment type="caution">
    <text evidence="3">The sequence shown here is derived from an EMBL/GenBank/DDBJ whole genome shotgun (WGS) entry which is preliminary data.</text>
</comment>
<evidence type="ECO:0000259" key="2">
    <source>
        <dbReference type="Pfam" id="PF00849"/>
    </source>
</evidence>
<dbReference type="GO" id="GO:0009982">
    <property type="term" value="F:pseudouridine synthase activity"/>
    <property type="evidence" value="ECO:0007669"/>
    <property type="project" value="InterPro"/>
</dbReference>
<feature type="region of interest" description="Disordered" evidence="1">
    <location>
        <begin position="257"/>
        <end position="276"/>
    </location>
</feature>
<evidence type="ECO:0000313" key="4">
    <source>
        <dbReference type="Proteomes" id="UP000070058"/>
    </source>
</evidence>
<protein>
    <recommendedName>
        <fullName evidence="2">Pseudouridine synthase RsuA/RluA-like domain-containing protein</fullName>
    </recommendedName>
</protein>
<evidence type="ECO:0000313" key="3">
    <source>
        <dbReference type="EMBL" id="KXU37351.1"/>
    </source>
</evidence>
<dbReference type="Pfam" id="PF00849">
    <property type="entry name" value="PseudoU_synth_2"/>
    <property type="match status" value="1"/>
</dbReference>
<accession>A0A139SSC2</accession>
<dbReference type="InterPro" id="IPR006145">
    <property type="entry name" value="PsdUridine_synth_RsuA/RluA"/>
</dbReference>
<dbReference type="OrthoDB" id="9807829at2"/>
<dbReference type="GO" id="GO:0140098">
    <property type="term" value="F:catalytic activity, acting on RNA"/>
    <property type="evidence" value="ECO:0007669"/>
    <property type="project" value="UniProtKB-ARBA"/>
</dbReference>
<dbReference type="CDD" id="cd02869">
    <property type="entry name" value="PseudoU_synth_RluA_like"/>
    <property type="match status" value="1"/>
</dbReference>
<dbReference type="Gene3D" id="3.30.2350.10">
    <property type="entry name" value="Pseudouridine synthase"/>
    <property type="match status" value="1"/>
</dbReference>
<dbReference type="GO" id="GO:0000455">
    <property type="term" value="P:enzyme-directed rRNA pseudouridine synthesis"/>
    <property type="evidence" value="ECO:0007669"/>
    <property type="project" value="TreeGrafter"/>
</dbReference>
<keyword evidence="4" id="KW-1185">Reference proteome</keyword>
<dbReference type="SUPFAM" id="SSF55120">
    <property type="entry name" value="Pseudouridine synthase"/>
    <property type="match status" value="1"/>
</dbReference>
<dbReference type="PANTHER" id="PTHR21600:SF90">
    <property type="entry name" value="PSEUDOURIDINE SYNTHASE RSUA_RLUA-LIKE DOMAIN-CONTAINING PROTEIN"/>
    <property type="match status" value="1"/>
</dbReference>
<reference evidence="4" key="1">
    <citation type="submission" date="2016-02" db="EMBL/GenBank/DDBJ databases">
        <authorList>
            <person name="Sanders J.G."/>
            <person name="Lin J.Y."/>
            <person name="Wertz J.T."/>
            <person name="Russell J.A."/>
            <person name="Moreau C.S."/>
            <person name="Powell S."/>
        </authorList>
    </citation>
    <scope>NUCLEOTIDE SEQUENCE [LARGE SCALE GENOMIC DNA]</scope>
    <source>
        <strain evidence="4">CAG34</strain>
    </source>
</reference>
<evidence type="ECO:0000256" key="1">
    <source>
        <dbReference type="SAM" id="MobiDB-lite"/>
    </source>
</evidence>
<name>A0A139SSC2_9BACT</name>
<proteinExistence type="predicted"/>
<feature type="domain" description="Pseudouridine synthase RsuA/RluA-like" evidence="2">
    <location>
        <begin position="28"/>
        <end position="228"/>
    </location>
</feature>
<dbReference type="AlphaFoldDB" id="A0A139SSC2"/>
<sequence length="326" mass="35226">MPDSRLPPCPAAARRAAVPSVVFEDAALLVLNKPSLVPGSAAETAEGLRHLLESVNKGAREAAAERLAAGGGGARDTRSLTVVHRPDPAASGLIVFAKTKHALDFLSGQFQSKSVEQLYHAVVVVRRAQSERSAARAGGGAGAGATSSRIEAAHWPRDPGGGVPAEFAIDWWIGREATDPERMRAFRRNGGQPALSEFRLLERFGRFAFLECRLRSNRRHQLRVHLAAAGLPILNDPVYGLPEEQLLLSDFKRDYKGGGRSGRDGQGKRGREPGERPMIEQVALHASSLTLRHPDTGEPLTLTAPLPKAFEIAQRNLRKFARSSRG</sequence>
<dbReference type="PANTHER" id="PTHR21600">
    <property type="entry name" value="MITOCHONDRIAL RNA PSEUDOURIDINE SYNTHASE"/>
    <property type="match status" value="1"/>
</dbReference>
<gene>
    <name evidence="3" type="ORF">AXK11_02600</name>
</gene>
<dbReference type="STRING" id="1548207.AXK11_02600"/>
<dbReference type="InterPro" id="IPR020103">
    <property type="entry name" value="PsdUridine_synth_cat_dom_sf"/>
</dbReference>
<dbReference type="Proteomes" id="UP000070058">
    <property type="component" value="Unassembled WGS sequence"/>
</dbReference>
<dbReference type="InterPro" id="IPR050188">
    <property type="entry name" value="RluA_PseudoU_synthase"/>
</dbReference>
<dbReference type="GO" id="GO:0003723">
    <property type="term" value="F:RNA binding"/>
    <property type="evidence" value="ECO:0007669"/>
    <property type="project" value="InterPro"/>
</dbReference>
<dbReference type="EMBL" id="LSZQ01000017">
    <property type="protein sequence ID" value="KXU37351.1"/>
    <property type="molecule type" value="Genomic_DNA"/>
</dbReference>